<dbReference type="InterPro" id="IPR019775">
    <property type="entry name" value="WD40_repeat_CS"/>
</dbReference>
<dbReference type="Gene3D" id="1.20.920.10">
    <property type="entry name" value="Bromodomain-like"/>
    <property type="match status" value="2"/>
</dbReference>
<feature type="compositionally biased region" description="Basic residues" evidence="6">
    <location>
        <begin position="1545"/>
        <end position="1558"/>
    </location>
</feature>
<dbReference type="SUPFAM" id="SSF47370">
    <property type="entry name" value="Bromodomain"/>
    <property type="match status" value="2"/>
</dbReference>
<accession>A0A9P0P9K7</accession>
<evidence type="ECO:0000256" key="1">
    <source>
        <dbReference type="ARBA" id="ARBA00022574"/>
    </source>
</evidence>
<dbReference type="InterPro" id="IPR001487">
    <property type="entry name" value="Bromodomain"/>
</dbReference>
<gene>
    <name evidence="8" type="ORF">ACAOBT_LOCUS9194</name>
</gene>
<dbReference type="SUPFAM" id="SSF50978">
    <property type="entry name" value="WD40 repeat-like"/>
    <property type="match status" value="1"/>
</dbReference>
<comment type="caution">
    <text evidence="8">The sequence shown here is derived from an EMBL/GenBank/DDBJ whole genome shotgun (WGS) entry which is preliminary data.</text>
</comment>
<dbReference type="InterPro" id="IPR018359">
    <property type="entry name" value="Bromodomain_CS"/>
</dbReference>
<dbReference type="Pfam" id="PF00400">
    <property type="entry name" value="WD40"/>
    <property type="match status" value="6"/>
</dbReference>
<dbReference type="GO" id="GO:0006357">
    <property type="term" value="P:regulation of transcription by RNA polymerase II"/>
    <property type="evidence" value="ECO:0007669"/>
    <property type="project" value="TreeGrafter"/>
</dbReference>
<feature type="repeat" description="WD" evidence="5">
    <location>
        <begin position="168"/>
        <end position="209"/>
    </location>
</feature>
<dbReference type="GO" id="GO:0008360">
    <property type="term" value="P:regulation of cell shape"/>
    <property type="evidence" value="ECO:0007669"/>
    <property type="project" value="TreeGrafter"/>
</dbReference>
<feature type="compositionally biased region" description="Low complexity" evidence="6">
    <location>
        <begin position="903"/>
        <end position="914"/>
    </location>
</feature>
<evidence type="ECO:0000313" key="8">
    <source>
        <dbReference type="EMBL" id="CAH1970957.1"/>
    </source>
</evidence>
<dbReference type="PANTHER" id="PTHR16266:SF17">
    <property type="entry name" value="BRWD3"/>
    <property type="match status" value="1"/>
</dbReference>
<feature type="domain" description="Bromo" evidence="7">
    <location>
        <begin position="1167"/>
        <end position="1237"/>
    </location>
</feature>
<feature type="repeat" description="WD" evidence="5">
    <location>
        <begin position="252"/>
        <end position="287"/>
    </location>
</feature>
<dbReference type="Proteomes" id="UP001152888">
    <property type="component" value="Unassembled WGS sequence"/>
</dbReference>
<dbReference type="InterPro" id="IPR057451">
    <property type="entry name" value="BRWD/PHIP_AD"/>
</dbReference>
<feature type="compositionally biased region" description="Low complexity" evidence="6">
    <location>
        <begin position="1423"/>
        <end position="1440"/>
    </location>
</feature>
<dbReference type="PROSITE" id="PS00678">
    <property type="entry name" value="WD_REPEATS_1"/>
    <property type="match status" value="1"/>
</dbReference>
<dbReference type="PRINTS" id="PR00503">
    <property type="entry name" value="BROMODOMAIN"/>
</dbReference>
<feature type="compositionally biased region" description="Basic residues" evidence="6">
    <location>
        <begin position="793"/>
        <end position="804"/>
    </location>
</feature>
<feature type="domain" description="Bromo" evidence="7">
    <location>
        <begin position="1316"/>
        <end position="1386"/>
    </location>
</feature>
<feature type="compositionally biased region" description="Basic and acidic residues" evidence="6">
    <location>
        <begin position="1567"/>
        <end position="1580"/>
    </location>
</feature>
<dbReference type="Pfam" id="PF00439">
    <property type="entry name" value="Bromodomain"/>
    <property type="match status" value="2"/>
</dbReference>
<evidence type="ECO:0000256" key="2">
    <source>
        <dbReference type="ARBA" id="ARBA00022737"/>
    </source>
</evidence>
<dbReference type="FunFam" id="1.20.920.10:FF:000066">
    <property type="entry name" value="Transcription initiation factor TFIID subunit 1"/>
    <property type="match status" value="1"/>
</dbReference>
<keyword evidence="9" id="KW-1185">Reference proteome</keyword>
<proteinExistence type="predicted"/>
<dbReference type="FunFam" id="1.20.920.10:FF:000044">
    <property type="entry name" value="Bromodomain and WD repeat domain-containing 1"/>
    <property type="match status" value="1"/>
</dbReference>
<dbReference type="SMART" id="SM00320">
    <property type="entry name" value="WD40"/>
    <property type="match status" value="8"/>
</dbReference>
<evidence type="ECO:0000256" key="6">
    <source>
        <dbReference type="SAM" id="MobiDB-lite"/>
    </source>
</evidence>
<feature type="repeat" description="WD" evidence="5">
    <location>
        <begin position="457"/>
        <end position="499"/>
    </location>
</feature>
<dbReference type="InterPro" id="IPR001680">
    <property type="entry name" value="WD40_rpt"/>
</dbReference>
<keyword evidence="2" id="KW-0677">Repeat</keyword>
<evidence type="ECO:0000256" key="3">
    <source>
        <dbReference type="ARBA" id="ARBA00023117"/>
    </source>
</evidence>
<dbReference type="InterPro" id="IPR052060">
    <property type="entry name" value="Bromo_WD_repeat"/>
</dbReference>
<dbReference type="Gene3D" id="2.130.10.10">
    <property type="entry name" value="YVTN repeat-like/Quinoprotein amine dehydrogenase"/>
    <property type="match status" value="3"/>
</dbReference>
<keyword evidence="3 4" id="KW-0103">Bromodomain</keyword>
<protein>
    <recommendedName>
        <fullName evidence="7">Bromo domain-containing protein</fullName>
    </recommendedName>
</protein>
<evidence type="ECO:0000256" key="5">
    <source>
        <dbReference type="PROSITE-ProRule" id="PRU00221"/>
    </source>
</evidence>
<dbReference type="InterPro" id="IPR057452">
    <property type="entry name" value="BRWD/PHIP_N"/>
</dbReference>
<dbReference type="PROSITE" id="PS50014">
    <property type="entry name" value="BROMODOMAIN_2"/>
    <property type="match status" value="2"/>
</dbReference>
<dbReference type="Pfam" id="PF25437">
    <property type="entry name" value="BRWD1_N"/>
    <property type="match status" value="1"/>
</dbReference>
<evidence type="ECO:0000313" key="9">
    <source>
        <dbReference type="Proteomes" id="UP001152888"/>
    </source>
</evidence>
<dbReference type="Pfam" id="PF25313">
    <property type="entry name" value="BRWD_AD"/>
    <property type="match status" value="1"/>
</dbReference>
<feature type="repeat" description="WD" evidence="5">
    <location>
        <begin position="210"/>
        <end position="251"/>
    </location>
</feature>
<dbReference type="CDD" id="cd05529">
    <property type="entry name" value="Bromo_WDR9_I_like"/>
    <property type="match status" value="1"/>
</dbReference>
<dbReference type="PROSITE" id="PS50082">
    <property type="entry name" value="WD_REPEATS_2"/>
    <property type="match status" value="5"/>
</dbReference>
<feature type="compositionally biased region" description="Polar residues" evidence="6">
    <location>
        <begin position="1473"/>
        <end position="1496"/>
    </location>
</feature>
<dbReference type="InterPro" id="IPR036322">
    <property type="entry name" value="WD40_repeat_dom_sf"/>
</dbReference>
<evidence type="ECO:0000256" key="4">
    <source>
        <dbReference type="PROSITE-ProRule" id="PRU00035"/>
    </source>
</evidence>
<dbReference type="GO" id="GO:0005634">
    <property type="term" value="C:nucleus"/>
    <property type="evidence" value="ECO:0007669"/>
    <property type="project" value="TreeGrafter"/>
</dbReference>
<dbReference type="InterPro" id="IPR036427">
    <property type="entry name" value="Bromodomain-like_sf"/>
</dbReference>
<sequence>MANDTNHSALTSDVYFLIQRFLSAGVLKRTLQVFNEELEENRILPKRVDWEGKEHERTVEDMIRQFSNIRPDYLMHLCYKATASTSSSNQNLSFLSFKPNKYTANNVLTNFRQFLSYLIRYHGAPIQQSNCRFNLVNSIRGREVSGPCSRQKAITPTIYNSMRMQRITIGHLSAVYCLLFDHSGKFIMTGADDFLIKLWSTYTGRLIASFRGPSSELTDIAINSENTLLAAGSIDRILRVWSLQTGAPVAVLTGHTGMITSVNFCPTPCWGVRYLISTSTDGSVGFWTYTYDPGSKVEFRNSPIVFQEKMRPGQAQMICSSFSPGGSFLACGSADHHVRVYYMRGDEAAPHRVLEAEAHSDRVDSVQWAHSGLRFLTGSKDGMAIVWWFERQQWRSTYLDMATKLPGSNNAPDPPDNSKKLKVTMVCWNRNDTLVIVAVSDYTLKLWTVGGQLVKVLPGHSDEVYVLEAHPHDNNIILSAGHDGQLFVWDIVKGEIVYKFLNTVEGQGFGALFDVKWSPDGNTIAAADSLGHLLTFGFGDGSPLYEQLPKELFFHTDYRPLMRDSAHRVLDEQTQVPPHLMPPPFLVDVEGNPYPPYLQRMVPGREMCNVEQLVPNVVIGNEEGTQEVIQDVGPEHVVVLEQQLNGDIRTAGPSIRVGRSRNTERIRHSTGDWQTDPTIEWKRSILVPPLKKCILDKNSELREAFKDAEMEEYQKQLRQRPHMISINTSSNIKKRDEKDKRKKPRNGTSTRAKKPRYEYKEDEPEPESSGKEMSESSGYSDWMEEEGIEKPSKRSSKRRQRTKTRRAETDDDEDDDDTDENETTSDDELVLERSNSSKESKSKRKKRDVRRNASAGEGTSRRNNATTSAIESPSCSSSSTRSSKQQSSVPKPAPSIPNHTQPSTSSGTTGGSSSKNGTAPRGGASKQKGSEAYRLSEWLSETRPRKSPYYPQMGDEVVYFPQGHHLYLDAVERNKIYEVSVNDLPWNKIIIRDHEFAKVIGIQYEIKPPRLCCLKLALLDDEGRMVGKVFTVKYHDIPDVLDFIILKQMYENSISRDWQIGDKFRCMIDDEWWIGNITNKSPFSEQYTDSAFMCYEIAWNNGEQERMSPWDMEPIDPERMPEDESQSVPVLESELASILYRTVSSDWPNGDRDLVTKHILAGLTKVMELAIAEPFLVPVDINVYPTYAKIIEYPIDLSTIKTRFESNFYRRLTAAQFDIRYLSTNAEKFNARHSVIVRNARIVTELCLRIVKNSADYVDVRSMYHQLVDGYHSSETDEEVEIVPATSRKLRNLSCRNLRDASDWKVQAGNLIDALWDCEDSIPFRAPVNSVKYPDYHAVVKNPMDLGTVKMNLSRDMYAVPQEFCKDMRLIFQNSRLYNTKKRSRIYVMTVRLSAIFEEHAQKIIENWEALRRQRNARRRLTSSAGSDMSSEQSQSSGEQVDVDKLEAEEGEAIVTEENSDSDDDVPLTVFRSKTNTTESDLEDTSQSTDKIASSTRQRRARNTESEDDEYNPGVGYSTRRRNQRDISTSDEEEVSCTSEDSRTSRKANLRRRPKKKTLLYESSDSDNDKRKGTRRERDPLTNSESDCEDPKGSGFLSVSSRGRVRKLTERAKALFKKR</sequence>
<dbReference type="PROSITE" id="PS00633">
    <property type="entry name" value="BROMODOMAIN_1"/>
    <property type="match status" value="1"/>
</dbReference>
<feature type="compositionally biased region" description="Acidic residues" evidence="6">
    <location>
        <begin position="809"/>
        <end position="829"/>
    </location>
</feature>
<feature type="region of interest" description="Disordered" evidence="6">
    <location>
        <begin position="1473"/>
        <end position="1605"/>
    </location>
</feature>
<feature type="compositionally biased region" description="Low complexity" evidence="6">
    <location>
        <begin position="868"/>
        <end position="888"/>
    </location>
</feature>
<dbReference type="PROSITE" id="PS50294">
    <property type="entry name" value="WD_REPEATS_REGION"/>
    <property type="match status" value="5"/>
</dbReference>
<organism evidence="8 9">
    <name type="scientific">Acanthoscelides obtectus</name>
    <name type="common">Bean weevil</name>
    <name type="synonym">Bruchus obtectus</name>
    <dbReference type="NCBI Taxonomy" id="200917"/>
    <lineage>
        <taxon>Eukaryota</taxon>
        <taxon>Metazoa</taxon>
        <taxon>Ecdysozoa</taxon>
        <taxon>Arthropoda</taxon>
        <taxon>Hexapoda</taxon>
        <taxon>Insecta</taxon>
        <taxon>Pterygota</taxon>
        <taxon>Neoptera</taxon>
        <taxon>Endopterygota</taxon>
        <taxon>Coleoptera</taxon>
        <taxon>Polyphaga</taxon>
        <taxon>Cucujiformia</taxon>
        <taxon>Chrysomeloidea</taxon>
        <taxon>Chrysomelidae</taxon>
        <taxon>Bruchinae</taxon>
        <taxon>Bruchini</taxon>
        <taxon>Acanthoscelides</taxon>
    </lineage>
</organism>
<feature type="region of interest" description="Disordered" evidence="6">
    <location>
        <begin position="714"/>
        <end position="938"/>
    </location>
</feature>
<dbReference type="SMART" id="SM00297">
    <property type="entry name" value="BROMO"/>
    <property type="match status" value="2"/>
</dbReference>
<feature type="region of interest" description="Disordered" evidence="6">
    <location>
        <begin position="1419"/>
        <end position="1443"/>
    </location>
</feature>
<dbReference type="CDD" id="cd00200">
    <property type="entry name" value="WD40"/>
    <property type="match status" value="1"/>
</dbReference>
<reference evidence="8" key="1">
    <citation type="submission" date="2022-03" db="EMBL/GenBank/DDBJ databases">
        <authorList>
            <person name="Sayadi A."/>
        </authorList>
    </citation>
    <scope>NUCLEOTIDE SEQUENCE</scope>
</reference>
<feature type="repeat" description="WD" evidence="5">
    <location>
        <begin position="356"/>
        <end position="387"/>
    </location>
</feature>
<evidence type="ECO:0000259" key="7">
    <source>
        <dbReference type="PROSITE" id="PS50014"/>
    </source>
</evidence>
<dbReference type="GO" id="GO:0007010">
    <property type="term" value="P:cytoskeleton organization"/>
    <property type="evidence" value="ECO:0007669"/>
    <property type="project" value="TreeGrafter"/>
</dbReference>
<dbReference type="EMBL" id="CAKOFQ010006780">
    <property type="protein sequence ID" value="CAH1970957.1"/>
    <property type="molecule type" value="Genomic_DNA"/>
</dbReference>
<dbReference type="InterPro" id="IPR015943">
    <property type="entry name" value="WD40/YVTN_repeat-like_dom_sf"/>
</dbReference>
<keyword evidence="1 5" id="KW-0853">WD repeat</keyword>
<name>A0A9P0P9K7_ACAOB</name>
<dbReference type="OrthoDB" id="10265743at2759"/>
<dbReference type="PANTHER" id="PTHR16266">
    <property type="entry name" value="WD REPEAT DOMAIN 9"/>
    <property type="match status" value="1"/>
</dbReference>